<evidence type="ECO:0000313" key="1">
    <source>
        <dbReference type="EMBL" id="KAF5313001.1"/>
    </source>
</evidence>
<gene>
    <name evidence="1" type="ORF">D9619_002371</name>
</gene>
<name>A0A8H5EUP5_9AGAR</name>
<sequence>MAAVEGHVMILTSSSAIAALPYPLDADLGYGASLPMGYHASGSVHNVRMEDAYNNNSGYWFGCAGEGVLPRICGSGPPYASLTMLHPGFHRFDSSFRGPDEFASALQQQMNSTAPVFGRLAFGTAGA</sequence>
<dbReference type="AlphaFoldDB" id="A0A8H5EUP5"/>
<reference evidence="1 2" key="1">
    <citation type="journal article" date="2020" name="ISME J.">
        <title>Uncovering the hidden diversity of litter-decomposition mechanisms in mushroom-forming fungi.</title>
        <authorList>
            <person name="Floudas D."/>
            <person name="Bentzer J."/>
            <person name="Ahren D."/>
            <person name="Johansson T."/>
            <person name="Persson P."/>
            <person name="Tunlid A."/>
        </authorList>
    </citation>
    <scope>NUCLEOTIDE SEQUENCE [LARGE SCALE GENOMIC DNA]</scope>
    <source>
        <strain evidence="1 2">CBS 101986</strain>
    </source>
</reference>
<dbReference type="Proteomes" id="UP000567179">
    <property type="component" value="Unassembled WGS sequence"/>
</dbReference>
<accession>A0A8H5EUP5</accession>
<protein>
    <submittedName>
        <fullName evidence="1">Uncharacterized protein</fullName>
    </submittedName>
</protein>
<dbReference type="EMBL" id="JAACJJ010000056">
    <property type="protein sequence ID" value="KAF5313001.1"/>
    <property type="molecule type" value="Genomic_DNA"/>
</dbReference>
<proteinExistence type="predicted"/>
<evidence type="ECO:0000313" key="2">
    <source>
        <dbReference type="Proteomes" id="UP000567179"/>
    </source>
</evidence>
<keyword evidence="2" id="KW-1185">Reference proteome</keyword>
<organism evidence="1 2">
    <name type="scientific">Psilocybe cf. subviscida</name>
    <dbReference type="NCBI Taxonomy" id="2480587"/>
    <lineage>
        <taxon>Eukaryota</taxon>
        <taxon>Fungi</taxon>
        <taxon>Dikarya</taxon>
        <taxon>Basidiomycota</taxon>
        <taxon>Agaricomycotina</taxon>
        <taxon>Agaricomycetes</taxon>
        <taxon>Agaricomycetidae</taxon>
        <taxon>Agaricales</taxon>
        <taxon>Agaricineae</taxon>
        <taxon>Strophariaceae</taxon>
        <taxon>Psilocybe</taxon>
    </lineage>
</organism>
<comment type="caution">
    <text evidence="1">The sequence shown here is derived from an EMBL/GenBank/DDBJ whole genome shotgun (WGS) entry which is preliminary data.</text>
</comment>